<reference evidence="2" key="1">
    <citation type="submission" date="2019-12" db="EMBL/GenBank/DDBJ databases">
        <title>Hybrid Genome Assemblies of two High G+C Isolates from Undergraduate Microbiology Courses.</title>
        <authorList>
            <person name="Ne Ville C.J."/>
            <person name="Enright D."/>
            <person name="Hernandez I."/>
            <person name="Dodsworth J."/>
            <person name="Orwin P.M."/>
        </authorList>
    </citation>
    <scope>NUCLEOTIDE SEQUENCE [LARGE SCALE GENOMIC DNA]</scope>
    <source>
        <strain evidence="2">Neo</strain>
    </source>
</reference>
<dbReference type="RefSeq" id="WP_157192067.1">
    <property type="nucleotide sequence ID" value="NZ_CP046621.1"/>
</dbReference>
<dbReference type="Proteomes" id="UP000426235">
    <property type="component" value="Chromosome"/>
</dbReference>
<dbReference type="SUPFAM" id="SSF52540">
    <property type="entry name" value="P-loop containing nucleoside triphosphate hydrolases"/>
    <property type="match status" value="1"/>
</dbReference>
<organism evidence="2 3">
    <name type="scientific">Pseudomonas alkylphenolica</name>
    <dbReference type="NCBI Taxonomy" id="237609"/>
    <lineage>
        <taxon>Bacteria</taxon>
        <taxon>Pseudomonadati</taxon>
        <taxon>Pseudomonadota</taxon>
        <taxon>Gammaproteobacteria</taxon>
        <taxon>Pseudomonadales</taxon>
        <taxon>Pseudomonadaceae</taxon>
        <taxon>Pseudomonas</taxon>
    </lineage>
</organism>
<dbReference type="InterPro" id="IPR003593">
    <property type="entry name" value="AAA+_ATPase"/>
</dbReference>
<dbReference type="AlphaFoldDB" id="A0A6I6H8V1"/>
<protein>
    <submittedName>
        <fullName evidence="2">AAA family ATPase</fullName>
    </submittedName>
</protein>
<dbReference type="Pfam" id="PF13304">
    <property type="entry name" value="AAA_21"/>
    <property type="match status" value="1"/>
</dbReference>
<dbReference type="GO" id="GO:0005524">
    <property type="term" value="F:ATP binding"/>
    <property type="evidence" value="ECO:0007669"/>
    <property type="project" value="InterPro"/>
</dbReference>
<dbReference type="InterPro" id="IPR027417">
    <property type="entry name" value="P-loop_NTPase"/>
</dbReference>
<sequence length="774" mass="86548">MYYDYRDLAAAATLKKIRKHVTVPKLADHVFNMSCATIVSFFLVNEETPARSDDDINQQIGHIIEFANSFQLKVTPRVLNAIYSPVIRVLDNLPTEDIRYFANYVLDLLLSEQENIDYRHCKIVAGFAGQLFSHLRSDVVDLFPNTAELSLGVLGRAPRRSFPMSADIAQQHRALVELKLQTNNIQPNFVHDLADFRIHGSRAACLIDSPSQASSATTHLDILSGATSEDIYFALSQVHGKQGKFILTRTYTGVISAQANEKWQQLNDHEKIESVVAFDSYYQGKPRKFVIIVIDNTRAAADKPVYINVTENPALASLDAIERSMLAASIYLMWLGQPISPEKYTPRIATILNSQFKNGYRDVDGLCKQVARDELTARNTFRVNQHVDFGAAEHKRIDVNGDEIVALIAKENPRSIYVIGNNGAGKSLLLGDIASKLLNNEIRTVGITLSQSNRFPKVTQENQDYYQTCGSSYLSARSKFRKSEIILAALDTIFRDQLKIDTLIECMGLLKFKAQMYLAPRSHSKSERMAHESDAMIALSTDAAENIAELEQLHLEIYTLALSKDNESHLSKDNRYLLFTDLSSGEQNILLLLAHIIETAQVDTHTIVLLDEPEVSLHVSWQQTLPKILNTLAERLSVSFITATHAPVLITNAPVTDTPCYVLDAGKLTLIPPARRHSVETILVAGFNTYTPHNREVYERCAQLVAAVIKLKNEQAPPAEFSFESAIEQLAALKNTMNNSDMDKQDSRFLRDMELIKTAHSAITSAKEEVVSND</sequence>
<evidence type="ECO:0000313" key="2">
    <source>
        <dbReference type="EMBL" id="QGW77038.1"/>
    </source>
</evidence>
<dbReference type="SMART" id="SM00382">
    <property type="entry name" value="AAA"/>
    <property type="match status" value="1"/>
</dbReference>
<dbReference type="PANTHER" id="PTHR43581">
    <property type="entry name" value="ATP/GTP PHOSPHATASE"/>
    <property type="match status" value="1"/>
</dbReference>
<dbReference type="GO" id="GO:0016887">
    <property type="term" value="F:ATP hydrolysis activity"/>
    <property type="evidence" value="ECO:0007669"/>
    <property type="project" value="InterPro"/>
</dbReference>
<dbReference type="PANTHER" id="PTHR43581:SF2">
    <property type="entry name" value="EXCINUCLEASE ATPASE SUBUNIT"/>
    <property type="match status" value="1"/>
</dbReference>
<dbReference type="InterPro" id="IPR051396">
    <property type="entry name" value="Bact_Antivir_Def_Nuclease"/>
</dbReference>
<accession>A0A6I6H8V1</accession>
<gene>
    <name evidence="2" type="ORF">GPJ81_10230</name>
</gene>
<dbReference type="EMBL" id="CP046621">
    <property type="protein sequence ID" value="QGW77038.1"/>
    <property type="molecule type" value="Genomic_DNA"/>
</dbReference>
<evidence type="ECO:0000313" key="3">
    <source>
        <dbReference type="Proteomes" id="UP000426235"/>
    </source>
</evidence>
<proteinExistence type="predicted"/>
<keyword evidence="3" id="KW-1185">Reference proteome</keyword>
<name>A0A6I6H8V1_9PSED</name>
<feature type="domain" description="AAA+ ATPase" evidence="1">
    <location>
        <begin position="412"/>
        <end position="669"/>
    </location>
</feature>
<dbReference type="InterPro" id="IPR003959">
    <property type="entry name" value="ATPase_AAA_core"/>
</dbReference>
<dbReference type="Gene3D" id="3.40.50.300">
    <property type="entry name" value="P-loop containing nucleotide triphosphate hydrolases"/>
    <property type="match status" value="1"/>
</dbReference>
<evidence type="ECO:0000259" key="1">
    <source>
        <dbReference type="SMART" id="SM00382"/>
    </source>
</evidence>